<feature type="transmembrane region" description="Helical" evidence="1">
    <location>
        <begin position="274"/>
        <end position="297"/>
    </location>
</feature>
<dbReference type="PROSITE" id="PS50853">
    <property type="entry name" value="FN3"/>
    <property type="match status" value="1"/>
</dbReference>
<evidence type="ECO:0000259" key="2">
    <source>
        <dbReference type="PROSITE" id="PS50853"/>
    </source>
</evidence>
<keyword evidence="1" id="KW-1133">Transmembrane helix</keyword>
<dbReference type="CDD" id="cd00063">
    <property type="entry name" value="FN3"/>
    <property type="match status" value="1"/>
</dbReference>
<feature type="domain" description="Fibronectin type-III" evidence="2">
    <location>
        <begin position="70"/>
        <end position="166"/>
    </location>
</feature>
<dbReference type="InterPro" id="IPR036116">
    <property type="entry name" value="FN3_sf"/>
</dbReference>
<dbReference type="SUPFAM" id="SSF49265">
    <property type="entry name" value="Fibronectin type III"/>
    <property type="match status" value="1"/>
</dbReference>
<organism evidence="3">
    <name type="scientific">Arion vulgaris</name>
    <dbReference type="NCBI Taxonomy" id="1028688"/>
    <lineage>
        <taxon>Eukaryota</taxon>
        <taxon>Metazoa</taxon>
        <taxon>Spiralia</taxon>
        <taxon>Lophotrochozoa</taxon>
        <taxon>Mollusca</taxon>
        <taxon>Gastropoda</taxon>
        <taxon>Heterobranchia</taxon>
        <taxon>Euthyneura</taxon>
        <taxon>Panpulmonata</taxon>
        <taxon>Eupulmonata</taxon>
        <taxon>Stylommatophora</taxon>
        <taxon>Helicina</taxon>
        <taxon>Arionoidea</taxon>
        <taxon>Arionidae</taxon>
        <taxon>Arion</taxon>
    </lineage>
</organism>
<evidence type="ECO:0000256" key="1">
    <source>
        <dbReference type="SAM" id="Phobius"/>
    </source>
</evidence>
<dbReference type="Gene3D" id="2.60.40.10">
    <property type="entry name" value="Immunoglobulins"/>
    <property type="match status" value="1"/>
</dbReference>
<evidence type="ECO:0000313" key="3">
    <source>
        <dbReference type="EMBL" id="CEK84011.1"/>
    </source>
</evidence>
<dbReference type="InterPro" id="IPR013783">
    <property type="entry name" value="Ig-like_fold"/>
</dbReference>
<dbReference type="EMBL" id="HACG01037146">
    <property type="protein sequence ID" value="CEK84011.1"/>
    <property type="molecule type" value="Transcribed_RNA"/>
</dbReference>
<keyword evidence="1" id="KW-0812">Transmembrane</keyword>
<dbReference type="InterPro" id="IPR003961">
    <property type="entry name" value="FN3_dom"/>
</dbReference>
<proteinExistence type="predicted"/>
<reference evidence="3" key="1">
    <citation type="submission" date="2014-12" db="EMBL/GenBank/DDBJ databases">
        <title>Insight into the proteome of Arion vulgaris.</title>
        <authorList>
            <person name="Aradska J."/>
            <person name="Bulat T."/>
            <person name="Smidak R."/>
            <person name="Sarate P."/>
            <person name="Gangsoo J."/>
            <person name="Sialana F."/>
            <person name="Bilban M."/>
            <person name="Lubec G."/>
        </authorList>
    </citation>
    <scope>NUCLEOTIDE SEQUENCE</scope>
    <source>
        <tissue evidence="3">Skin</tissue>
    </source>
</reference>
<dbReference type="AlphaFoldDB" id="A0A0B7AVJ7"/>
<name>A0A0B7AVJ7_9EUPU</name>
<protein>
    <recommendedName>
        <fullName evidence="2">Fibronectin type-III domain-containing protein</fullName>
    </recommendedName>
</protein>
<accession>A0A0B7AVJ7</accession>
<keyword evidence="1" id="KW-0472">Membrane</keyword>
<sequence>MTARYVQYAGLQLVSSLNSSFSIVLDSGQVMKTLEGAQFEGESFMCDQGFTFVKEFCVLSEIESSLSFKPNLQLNLEQVTNCSVTLEWPTLGDQIQRHITGLMIEHRKDGNIQWLSSSKLDSTVTSYNLTALNSDQSFSVRLIALTHWSGQDKWKIGEVHFRTRPTSAAMTLRSNFELTEVTVGEDNAYFYWGLLPDQSQLMTVSVLHKQTRQKQYQYENHAKLMDNNYVQLKNLEPNTAYTAEIILHLSTDEKLNSFPVHFVTLSTRTGSTELLIAVVVSSVALTSVIVSLSCVIWRQNRKKNKNNGFENKIFGIQLENNNGDVQTEPTSNPAVN</sequence>
<gene>
    <name evidence="3" type="primary">ORF140223</name>
</gene>